<dbReference type="SUPFAM" id="SSF52540">
    <property type="entry name" value="P-loop containing nucleoside triphosphate hydrolases"/>
    <property type="match status" value="1"/>
</dbReference>
<evidence type="ECO:0000256" key="1">
    <source>
        <dbReference type="ARBA" id="ARBA00022741"/>
    </source>
</evidence>
<evidence type="ECO:0000256" key="3">
    <source>
        <dbReference type="ARBA" id="ARBA00046345"/>
    </source>
</evidence>
<dbReference type="FunFam" id="3.40.50.300:FF:000013">
    <property type="entry name" value="PhoH family ATPase"/>
    <property type="match status" value="1"/>
</dbReference>
<comment type="similarity">
    <text evidence="3">In the N-terminal section; belongs to the PINc/VapC protein family.</text>
</comment>
<gene>
    <name evidence="5" type="ORF">KC729_10835</name>
</gene>
<evidence type="ECO:0000313" key="6">
    <source>
        <dbReference type="Proteomes" id="UP000697710"/>
    </source>
</evidence>
<dbReference type="Proteomes" id="UP000697710">
    <property type="component" value="Unassembled WGS sequence"/>
</dbReference>
<dbReference type="InterPro" id="IPR003714">
    <property type="entry name" value="PhoH"/>
</dbReference>
<dbReference type="SMART" id="SM00670">
    <property type="entry name" value="PINc"/>
    <property type="match status" value="1"/>
</dbReference>
<dbReference type="AlphaFoldDB" id="A0A956RPT4"/>
<dbReference type="SUPFAM" id="SSF88723">
    <property type="entry name" value="PIN domain-like"/>
    <property type="match status" value="1"/>
</dbReference>
<organism evidence="5 6">
    <name type="scientific">Eiseniibacteriota bacterium</name>
    <dbReference type="NCBI Taxonomy" id="2212470"/>
    <lineage>
        <taxon>Bacteria</taxon>
        <taxon>Candidatus Eiseniibacteriota</taxon>
    </lineage>
</organism>
<evidence type="ECO:0000259" key="4">
    <source>
        <dbReference type="SMART" id="SM00670"/>
    </source>
</evidence>
<dbReference type="InterPro" id="IPR002716">
    <property type="entry name" value="PIN_dom"/>
</dbReference>
<dbReference type="PANTHER" id="PTHR30473">
    <property type="entry name" value="PROTEIN PHOH"/>
    <property type="match status" value="1"/>
</dbReference>
<dbReference type="PANTHER" id="PTHR30473:SF2">
    <property type="entry name" value="PIN DOMAIN-CONTAINING PROTEIN"/>
    <property type="match status" value="1"/>
</dbReference>
<dbReference type="Gene3D" id="3.40.50.1010">
    <property type="entry name" value="5'-nuclease"/>
    <property type="match status" value="1"/>
</dbReference>
<dbReference type="CDD" id="cd09883">
    <property type="entry name" value="PIN_VapC_PhoHL-ATPase"/>
    <property type="match status" value="1"/>
</dbReference>
<keyword evidence="1" id="KW-0547">Nucleotide-binding</keyword>
<dbReference type="InterPro" id="IPR029060">
    <property type="entry name" value="PIN-like_dom_sf"/>
</dbReference>
<dbReference type="GO" id="GO:0005524">
    <property type="term" value="F:ATP binding"/>
    <property type="evidence" value="ECO:0007669"/>
    <property type="project" value="UniProtKB-KW"/>
</dbReference>
<evidence type="ECO:0000313" key="5">
    <source>
        <dbReference type="EMBL" id="MCA9728170.1"/>
    </source>
</evidence>
<comment type="caution">
    <text evidence="5">The sequence shown here is derived from an EMBL/GenBank/DDBJ whole genome shotgun (WGS) entry which is preliminary data.</text>
</comment>
<proteinExistence type="inferred from homology"/>
<dbReference type="Pfam" id="PF02562">
    <property type="entry name" value="PhoH"/>
    <property type="match status" value="1"/>
</dbReference>
<reference evidence="5" key="2">
    <citation type="journal article" date="2021" name="Microbiome">
        <title>Successional dynamics and alternative stable states in a saline activated sludge microbial community over 9 years.</title>
        <authorList>
            <person name="Wang Y."/>
            <person name="Ye J."/>
            <person name="Ju F."/>
            <person name="Liu L."/>
            <person name="Boyd J.A."/>
            <person name="Deng Y."/>
            <person name="Parks D.H."/>
            <person name="Jiang X."/>
            <person name="Yin X."/>
            <person name="Woodcroft B.J."/>
            <person name="Tyson G.W."/>
            <person name="Hugenholtz P."/>
            <person name="Polz M.F."/>
            <person name="Zhang T."/>
        </authorList>
    </citation>
    <scope>NUCLEOTIDE SEQUENCE</scope>
    <source>
        <strain evidence="5">HKST-UBA01</strain>
    </source>
</reference>
<sequence>MDGTLDGFDLGALAGRCYLLDTNVLLHDATALLAFDEHNIILTIDILEELDRFKRGNDERGRNARYVIRTIDELRGKGSLPQGVALPGGGKLFVMVDDYVDHLPRGMDGNIPDNRILATGLFLEKNGVNIIFVSKDINARVKGEILGLQAEDLQRSRIDFDELYTGWAEIDCTGQDIDLFYQNKAIKLDGPFYPNQGVLLRNESNGKQTALGIYRADTGQIESLKHYEARPWGIQALNLQQHFALELLLRPDIELVTMLGQAGTGKTLLALAAGLHQVAEKKLYRRIMVSRPVIPLGRDIGYLPGTKEEKLESWMEPVQDNLKFLVDPQLEQTSEKVDYLFATGMIEIEAVTYIRGRSLPGLFILIDEAQNLTPHEVKTAVSRAGKDTKVVLTGDAYQIDNPYLDASSNGLTYVVERFKGQSIYGHITLNKSERSRLASLAAELL</sequence>
<dbReference type="GO" id="GO:0005829">
    <property type="term" value="C:cytosol"/>
    <property type="evidence" value="ECO:0007669"/>
    <property type="project" value="TreeGrafter"/>
</dbReference>
<dbReference type="EMBL" id="JAGQHR010000315">
    <property type="protein sequence ID" value="MCA9728170.1"/>
    <property type="molecule type" value="Genomic_DNA"/>
</dbReference>
<protein>
    <submittedName>
        <fullName evidence="5">PhoH family protein</fullName>
    </submittedName>
</protein>
<reference evidence="5" key="1">
    <citation type="submission" date="2020-04" db="EMBL/GenBank/DDBJ databases">
        <authorList>
            <person name="Zhang T."/>
        </authorList>
    </citation>
    <scope>NUCLEOTIDE SEQUENCE</scope>
    <source>
        <strain evidence="5">HKST-UBA01</strain>
    </source>
</reference>
<dbReference type="InterPro" id="IPR051451">
    <property type="entry name" value="PhoH2-like"/>
</dbReference>
<dbReference type="InterPro" id="IPR027417">
    <property type="entry name" value="P-loop_NTPase"/>
</dbReference>
<accession>A0A956RPT4</accession>
<keyword evidence="2" id="KW-0067">ATP-binding</keyword>
<evidence type="ECO:0000256" key="2">
    <source>
        <dbReference type="ARBA" id="ARBA00022840"/>
    </source>
</evidence>
<dbReference type="Gene3D" id="3.40.50.300">
    <property type="entry name" value="P-loop containing nucleotide triphosphate hydrolases"/>
    <property type="match status" value="1"/>
</dbReference>
<name>A0A956RPT4_UNCEI</name>
<dbReference type="Pfam" id="PF13638">
    <property type="entry name" value="PIN_4"/>
    <property type="match status" value="1"/>
</dbReference>
<feature type="domain" description="PIN" evidence="4">
    <location>
        <begin position="16"/>
        <end position="141"/>
    </location>
</feature>